<gene>
    <name evidence="1" type="ORF">AWB74_05777</name>
</gene>
<dbReference type="AlphaFoldDB" id="A0A158KJK8"/>
<name>A0A158KJK8_9BURK</name>
<sequence>MNIDDKESESSYRSLERLFPESMMVHTMHVLCLAQFLVLSRMLSCLAGYDHTLKSLQGTRDGEMLHQRIVLIGISEREAKSIKLRLSQCEGVVRVQIEHLIRRVQAD</sequence>
<comment type="caution">
    <text evidence="1">The sequence shown here is derived from an EMBL/GenBank/DDBJ whole genome shotgun (WGS) entry which is preliminary data.</text>
</comment>
<protein>
    <submittedName>
        <fullName evidence="1">Uncharacterized protein</fullName>
    </submittedName>
</protein>
<evidence type="ECO:0000313" key="1">
    <source>
        <dbReference type="EMBL" id="SAL80740.1"/>
    </source>
</evidence>
<dbReference type="EMBL" id="FCOM02000035">
    <property type="protein sequence ID" value="SAL80740.1"/>
    <property type="molecule type" value="Genomic_DNA"/>
</dbReference>
<keyword evidence="2" id="KW-1185">Reference proteome</keyword>
<accession>A0A158KJK8</accession>
<reference evidence="1" key="1">
    <citation type="submission" date="2016-01" db="EMBL/GenBank/DDBJ databases">
        <authorList>
            <person name="Peeters C."/>
        </authorList>
    </citation>
    <scope>NUCLEOTIDE SEQUENCE [LARGE SCALE GENOMIC DNA]</scope>
    <source>
        <strain evidence="1">LMG 29317</strain>
    </source>
</reference>
<dbReference type="RefSeq" id="WP_061150059.1">
    <property type="nucleotide sequence ID" value="NZ_FCOM02000035.1"/>
</dbReference>
<evidence type="ECO:0000313" key="2">
    <source>
        <dbReference type="Proteomes" id="UP000055019"/>
    </source>
</evidence>
<dbReference type="Proteomes" id="UP000055019">
    <property type="component" value="Unassembled WGS sequence"/>
</dbReference>
<organism evidence="1 2">
    <name type="scientific">Caballeronia arvi</name>
    <dbReference type="NCBI Taxonomy" id="1777135"/>
    <lineage>
        <taxon>Bacteria</taxon>
        <taxon>Pseudomonadati</taxon>
        <taxon>Pseudomonadota</taxon>
        <taxon>Betaproteobacteria</taxon>
        <taxon>Burkholderiales</taxon>
        <taxon>Burkholderiaceae</taxon>
        <taxon>Caballeronia</taxon>
    </lineage>
</organism>
<proteinExistence type="predicted"/>